<keyword evidence="2" id="KW-1185">Reference proteome</keyword>
<sequence length="85" mass="9734">MEKRQIQARLIEKGSNFRQFAISHKYVPRTVTQVVDRWAGSSTLPCGRLTFCILKDLSRFIDQEVLPGILTESVEEPSKEAARKQ</sequence>
<dbReference type="EMBL" id="JBIUVY010000027">
    <property type="protein sequence ID" value="MFJ2287948.1"/>
    <property type="molecule type" value="Genomic_DNA"/>
</dbReference>
<dbReference type="RefSeq" id="WP_401233296.1">
    <property type="nucleotide sequence ID" value="NZ_JBIUVY010000027.1"/>
</dbReference>
<reference evidence="1 2" key="1">
    <citation type="submission" date="2024-10" db="EMBL/GenBank/DDBJ databases">
        <title>The Natural Products Discovery Center: Release of the First 8490 Sequenced Strains for Exploring Actinobacteria Biosynthetic Diversity.</title>
        <authorList>
            <person name="Kalkreuter E."/>
            <person name="Kautsar S.A."/>
            <person name="Yang D."/>
            <person name="Bader C.D."/>
            <person name="Teijaro C.N."/>
            <person name="Fluegel L."/>
            <person name="Davis C.M."/>
            <person name="Simpson J.R."/>
            <person name="Lauterbach L."/>
            <person name="Steele A.D."/>
            <person name="Gui C."/>
            <person name="Meng S."/>
            <person name="Li G."/>
            <person name="Viehrig K."/>
            <person name="Ye F."/>
            <person name="Su P."/>
            <person name="Kiefer A.F."/>
            <person name="Nichols A."/>
            <person name="Cepeda A.J."/>
            <person name="Yan W."/>
            <person name="Fan B."/>
            <person name="Jiang Y."/>
            <person name="Adhikari A."/>
            <person name="Zheng C.-J."/>
            <person name="Schuster L."/>
            <person name="Cowan T.M."/>
            <person name="Smanski M.J."/>
            <person name="Chevrette M.G."/>
            <person name="De Carvalho L.P.S."/>
            <person name="Shen B."/>
        </authorList>
    </citation>
    <scope>NUCLEOTIDE SEQUENCE [LARGE SCALE GENOMIC DNA]</scope>
    <source>
        <strain evidence="1 2">NPDC087689</strain>
    </source>
</reference>
<dbReference type="Proteomes" id="UP001617296">
    <property type="component" value="Unassembled WGS sequence"/>
</dbReference>
<accession>A0ABW8DL65</accession>
<protein>
    <submittedName>
        <fullName evidence="1">Uncharacterized protein</fullName>
    </submittedName>
</protein>
<evidence type="ECO:0000313" key="2">
    <source>
        <dbReference type="Proteomes" id="UP001617296"/>
    </source>
</evidence>
<gene>
    <name evidence="1" type="ORF">ACIOUF_16560</name>
</gene>
<name>A0ABW8DL65_9PSED</name>
<organism evidence="1 2">
    <name type="scientific">Pseudomonas iridis</name>
    <dbReference type="NCBI Taxonomy" id="2710587"/>
    <lineage>
        <taxon>Bacteria</taxon>
        <taxon>Pseudomonadati</taxon>
        <taxon>Pseudomonadota</taxon>
        <taxon>Gammaproteobacteria</taxon>
        <taxon>Pseudomonadales</taxon>
        <taxon>Pseudomonadaceae</taxon>
        <taxon>Pseudomonas</taxon>
    </lineage>
</organism>
<proteinExistence type="predicted"/>
<evidence type="ECO:0000313" key="1">
    <source>
        <dbReference type="EMBL" id="MFJ2287948.1"/>
    </source>
</evidence>
<comment type="caution">
    <text evidence="1">The sequence shown here is derived from an EMBL/GenBank/DDBJ whole genome shotgun (WGS) entry which is preliminary data.</text>
</comment>